<dbReference type="Proteomes" id="UP000472265">
    <property type="component" value="Chromosome 13"/>
</dbReference>
<dbReference type="AlphaFoldDB" id="A0A671WKY0"/>
<reference evidence="1" key="2">
    <citation type="submission" date="2025-08" db="UniProtKB">
        <authorList>
            <consortium name="Ensembl"/>
        </authorList>
    </citation>
    <scope>IDENTIFICATION</scope>
</reference>
<accession>A0A671WKY0</accession>
<proteinExistence type="predicted"/>
<dbReference type="InParanoid" id="A0A671WKY0"/>
<dbReference type="Ensembl" id="ENSSAUT00010041854.1">
    <property type="protein sequence ID" value="ENSSAUP00010039715.1"/>
    <property type="gene ID" value="ENSSAUG00010016713.1"/>
</dbReference>
<keyword evidence="2" id="KW-1185">Reference proteome</keyword>
<evidence type="ECO:0000313" key="2">
    <source>
        <dbReference type="Proteomes" id="UP000472265"/>
    </source>
</evidence>
<reference evidence="1" key="1">
    <citation type="submission" date="2021-04" db="EMBL/GenBank/DDBJ databases">
        <authorList>
            <consortium name="Wellcome Sanger Institute Data Sharing"/>
        </authorList>
    </citation>
    <scope>NUCLEOTIDE SEQUENCE [LARGE SCALE GENOMIC DNA]</scope>
</reference>
<reference evidence="1" key="3">
    <citation type="submission" date="2025-09" db="UniProtKB">
        <authorList>
            <consortium name="Ensembl"/>
        </authorList>
    </citation>
    <scope>IDENTIFICATION</scope>
</reference>
<organism evidence="1 2">
    <name type="scientific">Sparus aurata</name>
    <name type="common">Gilthead sea bream</name>
    <dbReference type="NCBI Taxonomy" id="8175"/>
    <lineage>
        <taxon>Eukaryota</taxon>
        <taxon>Metazoa</taxon>
        <taxon>Chordata</taxon>
        <taxon>Craniata</taxon>
        <taxon>Vertebrata</taxon>
        <taxon>Euteleostomi</taxon>
        <taxon>Actinopterygii</taxon>
        <taxon>Neopterygii</taxon>
        <taxon>Teleostei</taxon>
        <taxon>Neoteleostei</taxon>
        <taxon>Acanthomorphata</taxon>
        <taxon>Eupercaria</taxon>
        <taxon>Spariformes</taxon>
        <taxon>Sparidae</taxon>
        <taxon>Sparus</taxon>
    </lineage>
</organism>
<sequence length="56" mass="6453">LLQMIVLHKQEKEITLPVPTCSLKKYSHKFGCVSDCYHSWTHTYSDRGAHFQSGCL</sequence>
<protein>
    <submittedName>
        <fullName evidence="1">Uncharacterized protein</fullName>
    </submittedName>
</protein>
<evidence type="ECO:0000313" key="1">
    <source>
        <dbReference type="Ensembl" id="ENSSAUP00010039715.1"/>
    </source>
</evidence>
<name>A0A671WKY0_SPAAU</name>